<feature type="domain" description="3'-5' exonuclease" evidence="4">
    <location>
        <begin position="346"/>
        <end position="531"/>
    </location>
</feature>
<dbReference type="Gene3D" id="1.10.150.20">
    <property type="entry name" value="5' to 3' exonuclease, C-terminal subdomain"/>
    <property type="match status" value="1"/>
</dbReference>
<dbReference type="InterPro" id="IPR036279">
    <property type="entry name" value="5-3_exonuclease_C_sf"/>
</dbReference>
<keyword evidence="3" id="KW-0238">DNA-binding</keyword>
<dbReference type="SMART" id="SM00479">
    <property type="entry name" value="EXOIII"/>
    <property type="match status" value="1"/>
</dbReference>
<protein>
    <submittedName>
        <fullName evidence="7">DNA polymerase I</fullName>
    </submittedName>
</protein>
<keyword evidence="1" id="KW-0540">Nuclease</keyword>
<evidence type="ECO:0000259" key="5">
    <source>
        <dbReference type="SMART" id="SM00475"/>
    </source>
</evidence>
<name>A0A9D9HGQ9_9SPIR</name>
<dbReference type="SMART" id="SM00474">
    <property type="entry name" value="35EXOc"/>
    <property type="match status" value="1"/>
</dbReference>
<dbReference type="PANTHER" id="PTHR42646">
    <property type="entry name" value="FLAP ENDONUCLEASE XNI"/>
    <property type="match status" value="1"/>
</dbReference>
<organism evidence="7 8">
    <name type="scientific">Candidatus Avitreponema avistercoris</name>
    <dbReference type="NCBI Taxonomy" id="2840705"/>
    <lineage>
        <taxon>Bacteria</taxon>
        <taxon>Pseudomonadati</taxon>
        <taxon>Spirochaetota</taxon>
        <taxon>Spirochaetia</taxon>
        <taxon>Spirochaetales</taxon>
        <taxon>Candidatus Avitreponema</taxon>
    </lineage>
</organism>
<dbReference type="SMART" id="SM00279">
    <property type="entry name" value="HhH2"/>
    <property type="match status" value="1"/>
</dbReference>
<evidence type="ECO:0000256" key="1">
    <source>
        <dbReference type="ARBA" id="ARBA00022722"/>
    </source>
</evidence>
<evidence type="ECO:0000259" key="4">
    <source>
        <dbReference type="SMART" id="SM00474"/>
    </source>
</evidence>
<dbReference type="InterPro" id="IPR020046">
    <property type="entry name" value="5-3_exonucl_a-hlix_arch_N"/>
</dbReference>
<dbReference type="GO" id="GO:0008408">
    <property type="term" value="F:3'-5' exonuclease activity"/>
    <property type="evidence" value="ECO:0007669"/>
    <property type="project" value="InterPro"/>
</dbReference>
<dbReference type="SUPFAM" id="SSF53098">
    <property type="entry name" value="Ribonuclease H-like"/>
    <property type="match status" value="1"/>
</dbReference>
<evidence type="ECO:0000259" key="6">
    <source>
        <dbReference type="SMART" id="SM00479"/>
    </source>
</evidence>
<dbReference type="FunFam" id="1.10.150.20:FF:000003">
    <property type="entry name" value="DNA polymerase I"/>
    <property type="match status" value="1"/>
</dbReference>
<evidence type="ECO:0000313" key="8">
    <source>
        <dbReference type="Proteomes" id="UP000823616"/>
    </source>
</evidence>
<reference evidence="7" key="1">
    <citation type="submission" date="2020-10" db="EMBL/GenBank/DDBJ databases">
        <authorList>
            <person name="Gilroy R."/>
        </authorList>
    </citation>
    <scope>NUCLEOTIDE SEQUENCE</scope>
    <source>
        <strain evidence="7">B3-4054</strain>
    </source>
</reference>
<dbReference type="CDD" id="cd09859">
    <property type="entry name" value="PIN_53EXO"/>
    <property type="match status" value="1"/>
</dbReference>
<evidence type="ECO:0000313" key="7">
    <source>
        <dbReference type="EMBL" id="MBO8450796.1"/>
    </source>
</evidence>
<dbReference type="SMART" id="SM00475">
    <property type="entry name" value="53EXOc"/>
    <property type="match status" value="1"/>
</dbReference>
<dbReference type="Gene3D" id="3.40.50.1010">
    <property type="entry name" value="5'-nuclease"/>
    <property type="match status" value="1"/>
</dbReference>
<dbReference type="EMBL" id="JADIMS010000126">
    <property type="protein sequence ID" value="MBO8450796.1"/>
    <property type="molecule type" value="Genomic_DNA"/>
</dbReference>
<dbReference type="CDD" id="cd06139">
    <property type="entry name" value="DNA_polA_I_Ecoli_like_exo"/>
    <property type="match status" value="1"/>
</dbReference>
<gene>
    <name evidence="7" type="ORF">IAA96_06790</name>
</gene>
<feature type="non-terminal residue" evidence="7">
    <location>
        <position position="551"/>
    </location>
</feature>
<keyword evidence="2" id="KW-0378">Hydrolase</keyword>
<dbReference type="InterPro" id="IPR029060">
    <property type="entry name" value="PIN-like_dom_sf"/>
</dbReference>
<sequence>MKDAVFVLDSYGLIYRAYYAFGSRPLTNPNGENVSAVFGFFRSLASILKAEKPAYFAAAFDSRGPTFRHEFYPEYKANRPPAPPDLHAQIPLIGEILDKLGIRSVRQDGFEADDVIASLAARCTAEKRPCVILSGDKDLVQLEGEFVSILEPGKTGGWEAVTAETVRKKWGVTPAQILDFLSLTGDRSDNVPGVAGIGAVTAAKLLNQYGSLDGIYAAADGIPGAAGKKLREGRENAYFSKRLITLSTDVPLPGDFSVFSCANLDFRGAAELLLAHGMPKAAAMYAGDGTVSLPQNGGTAASAAASATKPAPAAQYGTPEDGSFLHPPFSGLVFQEGEIRPNSGQYTALLSLPELEEIVGKALEQGYAAFDCETTGLDVNRCALVGFSLAVRPGEGVYVPLPGMHGPDSCRIPEQEALAQIRRLFTAPDFLLIVHNGKFDLQVMARAGAGQPVCRLFDTMIAAWVTDPDFKAFSLEVLAESLLGCKGVEFQDLVKTGETFAGVPLETAARYAAEDADFTLRLYEFLAPKLGPCGVENIFRNIEMPLVPVLA</sequence>
<proteinExistence type="predicted"/>
<dbReference type="InterPro" id="IPR038969">
    <property type="entry name" value="FEN"/>
</dbReference>
<dbReference type="InterPro" id="IPR002421">
    <property type="entry name" value="5-3_exonuclease"/>
</dbReference>
<dbReference type="SUPFAM" id="SSF47807">
    <property type="entry name" value="5' to 3' exonuclease, C-terminal subdomain"/>
    <property type="match status" value="1"/>
</dbReference>
<dbReference type="GO" id="GO:0003677">
    <property type="term" value="F:DNA binding"/>
    <property type="evidence" value="ECO:0007669"/>
    <property type="project" value="UniProtKB-KW"/>
</dbReference>
<dbReference type="Proteomes" id="UP000823616">
    <property type="component" value="Unassembled WGS sequence"/>
</dbReference>
<feature type="domain" description="Exonuclease" evidence="6">
    <location>
        <begin position="366"/>
        <end position="532"/>
    </location>
</feature>
<dbReference type="InterPro" id="IPR012337">
    <property type="entry name" value="RNaseH-like_sf"/>
</dbReference>
<evidence type="ECO:0000256" key="3">
    <source>
        <dbReference type="ARBA" id="ARBA00023125"/>
    </source>
</evidence>
<dbReference type="GO" id="GO:0017108">
    <property type="term" value="F:5'-flap endonuclease activity"/>
    <property type="evidence" value="ECO:0007669"/>
    <property type="project" value="InterPro"/>
</dbReference>
<dbReference type="CDD" id="cd09898">
    <property type="entry name" value="H3TH_53EXO"/>
    <property type="match status" value="1"/>
</dbReference>
<dbReference type="PANTHER" id="PTHR42646:SF2">
    <property type="entry name" value="5'-3' EXONUCLEASE FAMILY PROTEIN"/>
    <property type="match status" value="1"/>
</dbReference>
<dbReference type="AlphaFoldDB" id="A0A9D9HGQ9"/>
<dbReference type="InterPro" id="IPR013520">
    <property type="entry name" value="Ribonucl_H"/>
</dbReference>
<dbReference type="InterPro" id="IPR036397">
    <property type="entry name" value="RNaseH_sf"/>
</dbReference>
<dbReference type="Pfam" id="PF01612">
    <property type="entry name" value="DNA_pol_A_exo1"/>
    <property type="match status" value="1"/>
</dbReference>
<feature type="domain" description="5'-3' exonuclease" evidence="5">
    <location>
        <begin position="1"/>
        <end position="262"/>
    </location>
</feature>
<dbReference type="Pfam" id="PF02739">
    <property type="entry name" value="5_3_exonuc_N"/>
    <property type="match status" value="1"/>
</dbReference>
<dbReference type="InterPro" id="IPR020045">
    <property type="entry name" value="DNA_polI_H3TH"/>
</dbReference>
<dbReference type="InterPro" id="IPR008918">
    <property type="entry name" value="HhH2"/>
</dbReference>
<dbReference type="Gene3D" id="3.30.420.10">
    <property type="entry name" value="Ribonuclease H-like superfamily/Ribonuclease H"/>
    <property type="match status" value="1"/>
</dbReference>
<evidence type="ECO:0000256" key="2">
    <source>
        <dbReference type="ARBA" id="ARBA00022801"/>
    </source>
</evidence>
<dbReference type="GO" id="GO:0033567">
    <property type="term" value="P:DNA replication, Okazaki fragment processing"/>
    <property type="evidence" value="ECO:0007669"/>
    <property type="project" value="InterPro"/>
</dbReference>
<dbReference type="InterPro" id="IPR002562">
    <property type="entry name" value="3'-5'_exonuclease_dom"/>
</dbReference>
<dbReference type="SUPFAM" id="SSF88723">
    <property type="entry name" value="PIN domain-like"/>
    <property type="match status" value="1"/>
</dbReference>
<dbReference type="GO" id="GO:0008409">
    <property type="term" value="F:5'-3' exonuclease activity"/>
    <property type="evidence" value="ECO:0007669"/>
    <property type="project" value="InterPro"/>
</dbReference>
<reference evidence="7" key="2">
    <citation type="journal article" date="2021" name="PeerJ">
        <title>Extensive microbial diversity within the chicken gut microbiome revealed by metagenomics and culture.</title>
        <authorList>
            <person name="Gilroy R."/>
            <person name="Ravi A."/>
            <person name="Getino M."/>
            <person name="Pursley I."/>
            <person name="Horton D.L."/>
            <person name="Alikhan N.F."/>
            <person name="Baker D."/>
            <person name="Gharbi K."/>
            <person name="Hall N."/>
            <person name="Watson M."/>
            <person name="Adriaenssens E.M."/>
            <person name="Foster-Nyarko E."/>
            <person name="Jarju S."/>
            <person name="Secka A."/>
            <person name="Antonio M."/>
            <person name="Oren A."/>
            <person name="Chaudhuri R.R."/>
            <person name="La Ragione R."/>
            <person name="Hildebrand F."/>
            <person name="Pallen M.J."/>
        </authorList>
    </citation>
    <scope>NUCLEOTIDE SEQUENCE</scope>
    <source>
        <strain evidence="7">B3-4054</strain>
    </source>
</reference>
<dbReference type="Pfam" id="PF01367">
    <property type="entry name" value="5_3_exonuc"/>
    <property type="match status" value="1"/>
</dbReference>
<accession>A0A9D9HGQ9</accession>
<comment type="caution">
    <text evidence="7">The sequence shown here is derived from an EMBL/GenBank/DDBJ whole genome shotgun (WGS) entry which is preliminary data.</text>
</comment>